<dbReference type="InterPro" id="IPR019734">
    <property type="entry name" value="TPR_rpt"/>
</dbReference>
<proteinExistence type="predicted"/>
<gene>
    <name evidence="3" type="ORF">D0962_04615</name>
</gene>
<name>A0A6M0S2C3_9CYAN</name>
<dbReference type="Proteomes" id="UP000473574">
    <property type="component" value="Unassembled WGS sequence"/>
</dbReference>
<sequence length="921" mass="102570">MPHSLHLLNFVVTTVLMLPALQLRGISQESQEFTPSKLKLAEQNKEVIIAQTDMKDELELEGQLTDDSASTSYQVRSIAVDIFQRAKLIYSAGDLTNALLEFERALTLYKEEDSALYRVETLLYISEIHLNQNRYNESLEISQQAFSLAQTLPNALQSDFFSASSLIVAGSALSQMSKYEEALNMWELSLNLNQSINDPHINSSILVKIGSVYAHGLGQYEKGINICTRALDIAKEYQNALWSYYIQASSLNCIGLSYNGLENFEEAFIFFQESLETARQSNDPFGEFTALVNLGWNKQARGEYEQAVVFFQQAILTIQSTGDLVSEAFAIANLGYSYGHIGQYEQSIELLQQGLSIIQSTDFRYAKWRILRGFGVVLALQNKPELAIIFYKKAANITESIREDIGGLDFEIQQSFLSTVADDYRVLANLLLEQGRIPEAQQVLDLLKLEEIREFTRTTRATWTGTDLQYTKIEQPVVDAHGSLIALGQEIYACRQIRCGDLENLREQQRVLTDSYEKQVSQFEAAIASNDQEDDLFQSPNSLSDDAYKLLQANPDAVLIYPFVTDDKLWLLWAAAGGSVGSVPVTVSRGELSTVVQQFGAQLTDLSFPTEVQASSQQLYRWLIEPLETELQANNIRQLIFVNDRVTRYIPMAALYDGEQYLLERYTISTVIAPTITDTEATLAGIDESVALGLGLTQAVSGFNPLPAVAQELDAIIRSDDADPRGIYPGQVFLDDDFTLKALQANVEFRQILHIATHAEFAPSRPEDSFIVLGNGDRMKIQDIEVMQESLRDLHLVVLSACKTALGGTAGDGTEIAGISSYFLAANRAETVIASLWAVNDTSTSLLMQRFYEFLASGELTKAEALRQAQLSLLYDEDTETRLAATRATISVESRDGNPLATNGFQHPYHWAPFILIGNGL</sequence>
<dbReference type="RefSeq" id="WP_163660222.1">
    <property type="nucleotide sequence ID" value="NZ_QZCE01000001.1"/>
</dbReference>
<dbReference type="InterPro" id="IPR011990">
    <property type="entry name" value="TPR-like_helical_dom_sf"/>
</dbReference>
<comment type="caution">
    <text evidence="3">The sequence shown here is derived from an EMBL/GenBank/DDBJ whole genome shotgun (WGS) entry which is preliminary data.</text>
</comment>
<keyword evidence="1" id="KW-0802">TPR repeat</keyword>
<dbReference type="PANTHER" id="PTHR10098">
    <property type="entry name" value="RAPSYN-RELATED"/>
    <property type="match status" value="1"/>
</dbReference>
<dbReference type="SUPFAM" id="SSF48452">
    <property type="entry name" value="TPR-like"/>
    <property type="match status" value="2"/>
</dbReference>
<evidence type="ECO:0000313" key="4">
    <source>
        <dbReference type="Proteomes" id="UP000473574"/>
    </source>
</evidence>
<dbReference type="PANTHER" id="PTHR10098:SF108">
    <property type="entry name" value="TETRATRICOPEPTIDE REPEAT PROTEIN 28"/>
    <property type="match status" value="1"/>
</dbReference>
<protein>
    <submittedName>
        <fullName evidence="3">CHAT domain-containing protein</fullName>
    </submittedName>
</protein>
<dbReference type="AlphaFoldDB" id="A0A6M0S2C3"/>
<evidence type="ECO:0000256" key="1">
    <source>
        <dbReference type="PROSITE-ProRule" id="PRU00339"/>
    </source>
</evidence>
<reference evidence="3 4" key="1">
    <citation type="journal article" date="2020" name="Microb. Ecol.">
        <title>Ecogenomics of the Marine Benthic Filamentous Cyanobacterium Adonisia.</title>
        <authorList>
            <person name="Walter J.M."/>
            <person name="Coutinho F.H."/>
            <person name="Leomil L."/>
            <person name="Hargreaves P.I."/>
            <person name="Campeao M.E."/>
            <person name="Vieira V.V."/>
            <person name="Silva B.S."/>
            <person name="Fistarol G.O."/>
            <person name="Salomon P.S."/>
            <person name="Sawabe T."/>
            <person name="Mino S."/>
            <person name="Hosokawa M."/>
            <person name="Miyashita H."/>
            <person name="Maruyama F."/>
            <person name="van Verk M.C."/>
            <person name="Dutilh B.E."/>
            <person name="Thompson C.C."/>
            <person name="Thompson F.L."/>
        </authorList>
    </citation>
    <scope>NUCLEOTIDE SEQUENCE [LARGE SCALE GENOMIC DNA]</scope>
    <source>
        <strain evidence="3 4">CCMR0082</strain>
    </source>
</reference>
<organism evidence="3 4">
    <name type="scientific">Adonisia turfae CCMR0082</name>
    <dbReference type="NCBI Taxonomy" id="2304604"/>
    <lineage>
        <taxon>Bacteria</taxon>
        <taxon>Bacillati</taxon>
        <taxon>Cyanobacteriota</taxon>
        <taxon>Adonisia</taxon>
        <taxon>Adonisia turfae</taxon>
    </lineage>
</organism>
<feature type="domain" description="CHAT" evidence="2">
    <location>
        <begin position="613"/>
        <end position="919"/>
    </location>
</feature>
<dbReference type="EMBL" id="QZCE01000001">
    <property type="protein sequence ID" value="NEZ62062.1"/>
    <property type="molecule type" value="Genomic_DNA"/>
</dbReference>
<dbReference type="Gene3D" id="1.25.40.10">
    <property type="entry name" value="Tetratricopeptide repeat domain"/>
    <property type="match status" value="2"/>
</dbReference>
<evidence type="ECO:0000259" key="2">
    <source>
        <dbReference type="Pfam" id="PF12770"/>
    </source>
</evidence>
<dbReference type="Pfam" id="PF12770">
    <property type="entry name" value="CHAT"/>
    <property type="match status" value="1"/>
</dbReference>
<dbReference type="Pfam" id="PF13424">
    <property type="entry name" value="TPR_12"/>
    <property type="match status" value="2"/>
</dbReference>
<accession>A0A6M0S2C3</accession>
<dbReference type="SMART" id="SM00028">
    <property type="entry name" value="TPR"/>
    <property type="match status" value="8"/>
</dbReference>
<evidence type="ECO:0000313" key="3">
    <source>
        <dbReference type="EMBL" id="NEZ62062.1"/>
    </source>
</evidence>
<dbReference type="PROSITE" id="PS50005">
    <property type="entry name" value="TPR"/>
    <property type="match status" value="1"/>
</dbReference>
<feature type="repeat" description="TPR" evidence="1">
    <location>
        <begin position="328"/>
        <end position="361"/>
    </location>
</feature>
<dbReference type="InterPro" id="IPR024983">
    <property type="entry name" value="CHAT_dom"/>
</dbReference>